<dbReference type="EMBL" id="BQNB010018235">
    <property type="protein sequence ID" value="GJT72192.1"/>
    <property type="molecule type" value="Genomic_DNA"/>
</dbReference>
<evidence type="ECO:0000313" key="2">
    <source>
        <dbReference type="EMBL" id="GJT72192.1"/>
    </source>
</evidence>
<organism evidence="2 3">
    <name type="scientific">Tanacetum coccineum</name>
    <dbReference type="NCBI Taxonomy" id="301880"/>
    <lineage>
        <taxon>Eukaryota</taxon>
        <taxon>Viridiplantae</taxon>
        <taxon>Streptophyta</taxon>
        <taxon>Embryophyta</taxon>
        <taxon>Tracheophyta</taxon>
        <taxon>Spermatophyta</taxon>
        <taxon>Magnoliopsida</taxon>
        <taxon>eudicotyledons</taxon>
        <taxon>Gunneridae</taxon>
        <taxon>Pentapetalae</taxon>
        <taxon>asterids</taxon>
        <taxon>campanulids</taxon>
        <taxon>Asterales</taxon>
        <taxon>Asteraceae</taxon>
        <taxon>Asteroideae</taxon>
        <taxon>Anthemideae</taxon>
        <taxon>Anthemidinae</taxon>
        <taxon>Tanacetum</taxon>
    </lineage>
</organism>
<evidence type="ECO:0000256" key="1">
    <source>
        <dbReference type="SAM" id="MobiDB-lite"/>
    </source>
</evidence>
<dbReference type="Proteomes" id="UP001151760">
    <property type="component" value="Unassembled WGS sequence"/>
</dbReference>
<keyword evidence="3" id="KW-1185">Reference proteome</keyword>
<accession>A0ABQ5GB32</accession>
<proteinExistence type="predicted"/>
<name>A0ABQ5GB32_9ASTR</name>
<comment type="caution">
    <text evidence="2">The sequence shown here is derived from an EMBL/GenBank/DDBJ whole genome shotgun (WGS) entry which is preliminary data.</text>
</comment>
<reference evidence="2" key="2">
    <citation type="submission" date="2022-01" db="EMBL/GenBank/DDBJ databases">
        <authorList>
            <person name="Yamashiro T."/>
            <person name="Shiraishi A."/>
            <person name="Satake H."/>
            <person name="Nakayama K."/>
        </authorList>
    </citation>
    <scope>NUCLEOTIDE SEQUENCE</scope>
</reference>
<protein>
    <submittedName>
        <fullName evidence="2">Uncharacterized protein</fullName>
    </submittedName>
</protein>
<feature type="compositionally biased region" description="Pro residues" evidence="1">
    <location>
        <begin position="28"/>
        <end position="40"/>
    </location>
</feature>
<evidence type="ECO:0000313" key="3">
    <source>
        <dbReference type="Proteomes" id="UP001151760"/>
    </source>
</evidence>
<feature type="compositionally biased region" description="Acidic residues" evidence="1">
    <location>
        <begin position="109"/>
        <end position="135"/>
    </location>
</feature>
<feature type="region of interest" description="Disordered" evidence="1">
    <location>
        <begin position="1"/>
        <end position="143"/>
    </location>
</feature>
<reference evidence="2" key="1">
    <citation type="journal article" date="2022" name="Int. J. Mol. Sci.">
        <title>Draft Genome of Tanacetum Coccineum: Genomic Comparison of Closely Related Tanacetum-Family Plants.</title>
        <authorList>
            <person name="Yamashiro T."/>
            <person name="Shiraishi A."/>
            <person name="Nakayama K."/>
            <person name="Satake H."/>
        </authorList>
    </citation>
    <scope>NUCLEOTIDE SEQUENCE</scope>
</reference>
<sequence>MVYRYDGLPMHPPSPDYVLGPENLPSPDYMPGPKHPPSPVYVPYVLKPAYPEFMQPEDDVCPNEEQPLPATVSPTADSPGYITESDPEEDPKEDDKDPKEDPADYLADKDDEEEEESSRDDADDEEEDEDEEEEEHLALSDFVLPPAYRTTARMSIRAQTPIPFLSVAEVDRLLAIPTLPPSPLTSYSSPLPQIPSPPLLVLPPLPISPPSLPASPTHLLGYRAATIRLRAESLSTSHPLSLPPPIVLLRTKASMAMMRVVTPSTYCLASRSETTLSGTPPILPIPLPISSPPLLSPSTNYRADVIEVTLPPQKRLCIALGPRYEITESSFVPTARPTRGFREDYGFVGTLDAEIRRDLYREVSYRIIDTWDEMVEAIQEIAPTTLEGVNQRVMDLITTVRQDTNEIYGRLDNAHDDRSLMSGQLNLLRRDRRSHARTTRLMKSEARASREAWV</sequence>
<feature type="compositionally biased region" description="Basic and acidic residues" evidence="1">
    <location>
        <begin position="93"/>
        <end position="108"/>
    </location>
</feature>
<gene>
    <name evidence="2" type="ORF">Tco_1031478</name>
</gene>